<organism evidence="2 3">
    <name type="scientific">Strongyloides papillosus</name>
    <name type="common">Intestinal threadworm</name>
    <dbReference type="NCBI Taxonomy" id="174720"/>
    <lineage>
        <taxon>Eukaryota</taxon>
        <taxon>Metazoa</taxon>
        <taxon>Ecdysozoa</taxon>
        <taxon>Nematoda</taxon>
        <taxon>Chromadorea</taxon>
        <taxon>Rhabditida</taxon>
        <taxon>Tylenchina</taxon>
        <taxon>Panagrolaimomorpha</taxon>
        <taxon>Strongyloidoidea</taxon>
        <taxon>Strongyloididae</taxon>
        <taxon>Strongyloides</taxon>
    </lineage>
</organism>
<dbReference type="Proteomes" id="UP000046392">
    <property type="component" value="Unplaced"/>
</dbReference>
<evidence type="ECO:0000259" key="1">
    <source>
        <dbReference type="Pfam" id="PF00651"/>
    </source>
</evidence>
<keyword evidence="2" id="KW-1185">Reference proteome</keyword>
<accession>A0A0N5BBD1</accession>
<dbReference type="SUPFAM" id="SSF54695">
    <property type="entry name" value="POZ domain"/>
    <property type="match status" value="1"/>
</dbReference>
<protein>
    <submittedName>
        <fullName evidence="3">BTB domain-containing protein</fullName>
    </submittedName>
</protein>
<dbReference type="WBParaSite" id="SPAL_0000333900.1">
    <property type="protein sequence ID" value="SPAL_0000333900.1"/>
    <property type="gene ID" value="SPAL_0000333900"/>
</dbReference>
<dbReference type="Gene3D" id="3.30.710.10">
    <property type="entry name" value="Potassium Channel Kv1.1, Chain A"/>
    <property type="match status" value="1"/>
</dbReference>
<feature type="domain" description="BTB" evidence="1">
    <location>
        <begin position="110"/>
        <end position="181"/>
    </location>
</feature>
<dbReference type="Pfam" id="PF00651">
    <property type="entry name" value="BTB"/>
    <property type="match status" value="1"/>
</dbReference>
<reference evidence="3" key="1">
    <citation type="submission" date="2017-02" db="UniProtKB">
        <authorList>
            <consortium name="WormBaseParasite"/>
        </authorList>
    </citation>
    <scope>IDENTIFICATION</scope>
</reference>
<proteinExistence type="predicted"/>
<evidence type="ECO:0000313" key="3">
    <source>
        <dbReference type="WBParaSite" id="SPAL_0000333900.1"/>
    </source>
</evidence>
<evidence type="ECO:0000313" key="2">
    <source>
        <dbReference type="Proteomes" id="UP000046392"/>
    </source>
</evidence>
<dbReference type="CDD" id="cd18186">
    <property type="entry name" value="BTB_POZ_ZBTB_KLHL-like"/>
    <property type="match status" value="1"/>
</dbReference>
<name>A0A0N5BBD1_STREA</name>
<dbReference type="InterPro" id="IPR011333">
    <property type="entry name" value="SKP1/BTB/POZ_sf"/>
</dbReference>
<dbReference type="InterPro" id="IPR000210">
    <property type="entry name" value="BTB/POZ_dom"/>
</dbReference>
<sequence>MGTSISRIVSSFKRQNEYSFSKRDMYFVKVLNEIEKKGDILVTDEIITHIEFVPSNWMDDEIFNRGKEAYKEYLEDYNLTDDTAFADNILVNQKPHDYVRLLFPDGNQIVKKSLLIKCSDFCSSKVNFSGRNFNEIIINTLSVETFRLFLKFLYGFGLTLTLNNCIDLYKLCDYLQVETVLSLRIFGYVKKNFVQLSKTKKFYKNFILINTDKYINDRFLGCFFKNLKDFNDVQRLVYLYHYINYPEIMTFQKEIPEVRYEKNFRCTPLKHEVYTFVLEPYKKTPKEDHLFKFNNVLFAAGVVSWEDEHWTVVREKDSYYVACHYYQLDGTVSFNKIPIKIRKNSKLKIIGYEDSIIALTNSFDILGNVDNSIHCRIFHTTTRKYQPSMDSAKLLSRFQENFNNYTDIKLDFNINLNHFYDFAIFAYKDYIYFLQENMAINVKHSFFRFNLKTGTKEDLNVPDNIRSSISQCIHNEKLYFLVTEPELFTSPWEDGEIRIDQVTSKYGYYFDFKTMKWYTYAQPKFALKHRNGFLKSQNGFLECYIIHKNFYKNIISVIQLHYNPDDQSQWTRVSTIQKPENLDIKIKKEHFLMWKESWDVK</sequence>
<dbReference type="AlphaFoldDB" id="A0A0N5BBD1"/>